<name>A0A0D7K9M8_9BURK</name>
<dbReference type="PANTHER" id="PTHR44591:SF3">
    <property type="entry name" value="RESPONSE REGULATORY DOMAIN-CONTAINING PROTEIN"/>
    <property type="match status" value="1"/>
</dbReference>
<keyword evidence="5" id="KW-1185">Reference proteome</keyword>
<dbReference type="InterPro" id="IPR011006">
    <property type="entry name" value="CheY-like_superfamily"/>
</dbReference>
<dbReference type="AlphaFoldDB" id="A0A0D7K9M8"/>
<dbReference type="InterPro" id="IPR050595">
    <property type="entry name" value="Bact_response_regulator"/>
</dbReference>
<dbReference type="CDD" id="cd17535">
    <property type="entry name" value="REC_NarL-like"/>
    <property type="match status" value="1"/>
</dbReference>
<dbReference type="PANTHER" id="PTHR44591">
    <property type="entry name" value="STRESS RESPONSE REGULATOR PROTEIN 1"/>
    <property type="match status" value="1"/>
</dbReference>
<evidence type="ECO:0000313" key="4">
    <source>
        <dbReference type="EMBL" id="KJA11076.1"/>
    </source>
</evidence>
<accession>A0A0D7K9M8</accession>
<evidence type="ECO:0000256" key="2">
    <source>
        <dbReference type="PROSITE-ProRule" id="PRU00169"/>
    </source>
</evidence>
<protein>
    <recommendedName>
        <fullName evidence="3">Response regulatory domain-containing protein</fullName>
    </recommendedName>
</protein>
<dbReference type="Proteomes" id="UP000032566">
    <property type="component" value="Unassembled WGS sequence"/>
</dbReference>
<dbReference type="Pfam" id="PF00072">
    <property type="entry name" value="Response_reg"/>
    <property type="match status" value="1"/>
</dbReference>
<evidence type="ECO:0000259" key="3">
    <source>
        <dbReference type="PROSITE" id="PS50110"/>
    </source>
</evidence>
<feature type="domain" description="Response regulatory" evidence="3">
    <location>
        <begin position="7"/>
        <end position="121"/>
    </location>
</feature>
<dbReference type="Gene3D" id="3.40.50.2300">
    <property type="match status" value="1"/>
</dbReference>
<evidence type="ECO:0000313" key="5">
    <source>
        <dbReference type="Proteomes" id="UP000032566"/>
    </source>
</evidence>
<sequence>MPMLTPKVVLVEDNTTIRETLVPALQELAGARVVAMADGAQEALATLRQVPWDVLVLDMFLREGTGLEVLAQLPGELAGRKVYVLTNYATADLREACVRLGADAVFDKSTELDEFFAAFLA</sequence>
<reference evidence="4 5" key="1">
    <citation type="submission" date="2014-12" db="EMBL/GenBank/DDBJ databases">
        <title>Isolation of bacteria from lake water.</title>
        <authorList>
            <person name="Sheng K.-Y."/>
            <person name="Chin P.-S."/>
            <person name="Chan K.-G."/>
            <person name="Tan G.S."/>
        </authorList>
    </citation>
    <scope>NUCLEOTIDE SEQUENCE [LARGE SCALE GENOMIC DNA]</scope>
    <source>
        <strain evidence="4 5">KY4</strain>
    </source>
</reference>
<keyword evidence="1 2" id="KW-0597">Phosphoprotein</keyword>
<dbReference type="PATRIC" id="fig|80878.5.peg.1074"/>
<evidence type="ECO:0000256" key="1">
    <source>
        <dbReference type="ARBA" id="ARBA00022553"/>
    </source>
</evidence>
<dbReference type="GO" id="GO:0000160">
    <property type="term" value="P:phosphorelay signal transduction system"/>
    <property type="evidence" value="ECO:0007669"/>
    <property type="project" value="InterPro"/>
</dbReference>
<dbReference type="EMBL" id="JXYQ01000021">
    <property type="protein sequence ID" value="KJA11076.1"/>
    <property type="molecule type" value="Genomic_DNA"/>
</dbReference>
<dbReference type="SUPFAM" id="SSF52172">
    <property type="entry name" value="CheY-like"/>
    <property type="match status" value="1"/>
</dbReference>
<comment type="caution">
    <text evidence="4">The sequence shown here is derived from an EMBL/GenBank/DDBJ whole genome shotgun (WGS) entry which is preliminary data.</text>
</comment>
<dbReference type="SMART" id="SM00448">
    <property type="entry name" value="REC"/>
    <property type="match status" value="1"/>
</dbReference>
<dbReference type="STRING" id="80878.RP29_07810"/>
<dbReference type="InterPro" id="IPR001789">
    <property type="entry name" value="Sig_transdc_resp-reg_receiver"/>
</dbReference>
<organism evidence="4 5">
    <name type="scientific">Acidovorax temperans</name>
    <dbReference type="NCBI Taxonomy" id="80878"/>
    <lineage>
        <taxon>Bacteria</taxon>
        <taxon>Pseudomonadati</taxon>
        <taxon>Pseudomonadota</taxon>
        <taxon>Betaproteobacteria</taxon>
        <taxon>Burkholderiales</taxon>
        <taxon>Comamonadaceae</taxon>
        <taxon>Acidovorax</taxon>
    </lineage>
</organism>
<proteinExistence type="predicted"/>
<feature type="modified residue" description="4-aspartylphosphate" evidence="2">
    <location>
        <position position="58"/>
    </location>
</feature>
<dbReference type="InterPro" id="IPR058245">
    <property type="entry name" value="NreC/VraR/RcsB-like_REC"/>
</dbReference>
<gene>
    <name evidence="4" type="ORF">RP29_07810</name>
</gene>
<dbReference type="PROSITE" id="PS50110">
    <property type="entry name" value="RESPONSE_REGULATORY"/>
    <property type="match status" value="1"/>
</dbReference>